<dbReference type="STRING" id="29524.SAMN02745171_01049"/>
<evidence type="ECO:0008006" key="4">
    <source>
        <dbReference type="Google" id="ProtNLM"/>
    </source>
</evidence>
<reference evidence="3" key="1">
    <citation type="submission" date="2017-02" db="EMBL/GenBank/DDBJ databases">
        <authorList>
            <person name="Varghese N."/>
            <person name="Submissions S."/>
        </authorList>
    </citation>
    <scope>NUCLEOTIDE SEQUENCE [LARGE SCALE GENOMIC DNA]</scope>
    <source>
        <strain evidence="3">ATCC 51356</strain>
    </source>
</reference>
<feature type="transmembrane region" description="Helical" evidence="1">
    <location>
        <begin position="363"/>
        <end position="387"/>
    </location>
</feature>
<evidence type="ECO:0000313" key="2">
    <source>
        <dbReference type="EMBL" id="SJZ75818.1"/>
    </source>
</evidence>
<feature type="transmembrane region" description="Helical" evidence="1">
    <location>
        <begin position="329"/>
        <end position="351"/>
    </location>
</feature>
<proteinExistence type="predicted"/>
<evidence type="ECO:0000313" key="3">
    <source>
        <dbReference type="Proteomes" id="UP000190121"/>
    </source>
</evidence>
<keyword evidence="1" id="KW-0812">Transmembrane</keyword>
<accession>A0A1T4NAK0</accession>
<dbReference type="RefSeq" id="WP_078736971.1">
    <property type="nucleotide sequence ID" value="NZ_FUXE01000009.1"/>
</dbReference>
<evidence type="ECO:0000256" key="1">
    <source>
        <dbReference type="SAM" id="Phobius"/>
    </source>
</evidence>
<sequence>MREKSSRFLVAYHISWMQLLGFLFSNIVGLFIITLGIQLYQDFSALFSTQEKHLSEEYLIVSKKVHSLSTLGSVLGSSNYKRFLPEEIESLQGLKGVKQVASCRIARYQVIASISHSCSDEAMASLLSFESLPDSFLDTTPSQWSFDAEHPSIPIIIPKDFLALYNFSLAESQNLPQLSEAVIKQIPIDFQLIGDNGRVLYLKGRVVGFTQRINAFIVPEEFLRWSNSLLSSKEEQPPSRLMVEVEPNEIPFIRDRIKDLGYEVAGDTQDNRVAYLFKIALSVIVFIGLLISFLAFFLLMLSIHLILVKNRERIQTLYLIGYTPKEVGRIYTIVIWGVNLLAWLIVVMAVWSVRAVYSSYWEALAISSFNGVSLFIALLFVVTLSLLHRLFLRRKLISFWAS</sequence>
<protein>
    <recommendedName>
        <fullName evidence="4">FtsX-like permease family protein</fullName>
    </recommendedName>
</protein>
<name>A0A1T4NAK0_9PORP</name>
<dbReference type="EMBL" id="FUXE01000009">
    <property type="protein sequence ID" value="SJZ75818.1"/>
    <property type="molecule type" value="Genomic_DNA"/>
</dbReference>
<keyword evidence="1" id="KW-0472">Membrane</keyword>
<keyword evidence="3" id="KW-1185">Reference proteome</keyword>
<organism evidence="2 3">
    <name type="scientific">Porphyromonas circumdentaria</name>
    <dbReference type="NCBI Taxonomy" id="29524"/>
    <lineage>
        <taxon>Bacteria</taxon>
        <taxon>Pseudomonadati</taxon>
        <taxon>Bacteroidota</taxon>
        <taxon>Bacteroidia</taxon>
        <taxon>Bacteroidales</taxon>
        <taxon>Porphyromonadaceae</taxon>
        <taxon>Porphyromonas</taxon>
    </lineage>
</organism>
<feature type="transmembrane region" description="Helical" evidence="1">
    <location>
        <begin position="279"/>
        <end position="308"/>
    </location>
</feature>
<gene>
    <name evidence="2" type="ORF">SAMN02745171_01049</name>
</gene>
<dbReference type="Proteomes" id="UP000190121">
    <property type="component" value="Unassembled WGS sequence"/>
</dbReference>
<dbReference type="OrthoDB" id="1011751at2"/>
<keyword evidence="1" id="KW-1133">Transmembrane helix</keyword>
<feature type="transmembrane region" description="Helical" evidence="1">
    <location>
        <begin position="20"/>
        <end position="40"/>
    </location>
</feature>
<dbReference type="AlphaFoldDB" id="A0A1T4NAK0"/>